<evidence type="ECO:0000256" key="12">
    <source>
        <dbReference type="SAM" id="Phobius"/>
    </source>
</evidence>
<evidence type="ECO:0000256" key="8">
    <source>
        <dbReference type="ARBA" id="ARBA00023133"/>
    </source>
</evidence>
<dbReference type="STRING" id="1860102.ACCAA_310048"/>
<keyword evidence="8" id="KW-0350">Heme biosynthesis</keyword>
<evidence type="ECO:0000256" key="1">
    <source>
        <dbReference type="ARBA" id="ARBA00004141"/>
    </source>
</evidence>
<evidence type="ECO:0000256" key="11">
    <source>
        <dbReference type="ARBA" id="ARBA00023444"/>
    </source>
</evidence>
<accession>A0A1A8XM98</accession>
<dbReference type="Pfam" id="PF02628">
    <property type="entry name" value="COX15-CtaA"/>
    <property type="match status" value="1"/>
</dbReference>
<evidence type="ECO:0000256" key="10">
    <source>
        <dbReference type="ARBA" id="ARBA00023157"/>
    </source>
</evidence>
<proteinExistence type="predicted"/>
<comment type="pathway">
    <text evidence="11">Porphyrin-containing compound metabolism.</text>
</comment>
<gene>
    <name evidence="13" type="ORF">ACCAA_310048</name>
</gene>
<dbReference type="InterPro" id="IPR050450">
    <property type="entry name" value="COX15/CtaA_HemeA_synthase"/>
</dbReference>
<dbReference type="RefSeq" id="WP_186407076.1">
    <property type="nucleotide sequence ID" value="NZ_FLQX01000107.1"/>
</dbReference>
<evidence type="ECO:0000256" key="5">
    <source>
        <dbReference type="ARBA" id="ARBA00022989"/>
    </source>
</evidence>
<sequence>MIASQGLRWRRIRATAVLLTVLSLLVVALSAYLRLDAAGLGCADWPGCYARSLAGEPQALPLSVARLLHRATASLSLLLACALVWDCRRRPAVQSAARPATLLLLLMLVLSMLGIWSADPRRVLVGFLNIIGGLSVVALSWQVVLASRPRTLLDRVTAPTVLLHLGAAALLLTVVLGALIGAGHAALAGAWFPDYGGDWFPGWPPAAGWAGLRPFATLSGTPLADDPGGIALHALHRYAALATLLLLGSAGLQALTDETRRPAAITLLVLLASAIAVGSLTVTSGFSLWLAISHVVCAALLLAAVVTLLRR</sequence>
<keyword evidence="5 12" id="KW-1133">Transmembrane helix</keyword>
<keyword evidence="10" id="KW-1015">Disulfide bond</keyword>
<comment type="subcellular location">
    <subcellularLocation>
        <location evidence="1">Membrane</location>
        <topology evidence="1">Multi-pass membrane protein</topology>
    </subcellularLocation>
</comment>
<evidence type="ECO:0000256" key="4">
    <source>
        <dbReference type="ARBA" id="ARBA00022723"/>
    </source>
</evidence>
<evidence type="ECO:0000313" key="14">
    <source>
        <dbReference type="Proteomes" id="UP000199169"/>
    </source>
</evidence>
<feature type="transmembrane region" description="Helical" evidence="12">
    <location>
        <begin position="238"/>
        <end position="256"/>
    </location>
</feature>
<dbReference type="GO" id="GO:0016020">
    <property type="term" value="C:membrane"/>
    <property type="evidence" value="ECO:0007669"/>
    <property type="project" value="UniProtKB-SubCell"/>
</dbReference>
<dbReference type="InterPro" id="IPR003780">
    <property type="entry name" value="COX15/CtaA_fam"/>
</dbReference>
<keyword evidence="6" id="KW-0560">Oxidoreductase</keyword>
<feature type="transmembrane region" description="Helical" evidence="12">
    <location>
        <begin position="288"/>
        <end position="309"/>
    </location>
</feature>
<dbReference type="GO" id="GO:0016491">
    <property type="term" value="F:oxidoreductase activity"/>
    <property type="evidence" value="ECO:0007669"/>
    <property type="project" value="UniProtKB-KW"/>
</dbReference>
<name>A0A1A8XM98_9PROT</name>
<dbReference type="EMBL" id="FLQX01000107">
    <property type="protein sequence ID" value="SBT06294.1"/>
    <property type="molecule type" value="Genomic_DNA"/>
</dbReference>
<keyword evidence="9 12" id="KW-0472">Membrane</keyword>
<dbReference type="GO" id="GO:0006784">
    <property type="term" value="P:heme A biosynthetic process"/>
    <property type="evidence" value="ECO:0007669"/>
    <property type="project" value="InterPro"/>
</dbReference>
<evidence type="ECO:0000256" key="3">
    <source>
        <dbReference type="ARBA" id="ARBA00022692"/>
    </source>
</evidence>
<dbReference type="Proteomes" id="UP000199169">
    <property type="component" value="Unassembled WGS sequence"/>
</dbReference>
<organism evidence="13 14">
    <name type="scientific">Candidatus Accumulibacter aalborgensis</name>
    <dbReference type="NCBI Taxonomy" id="1860102"/>
    <lineage>
        <taxon>Bacteria</taxon>
        <taxon>Pseudomonadati</taxon>
        <taxon>Pseudomonadota</taxon>
        <taxon>Betaproteobacteria</taxon>
        <taxon>Candidatus Accumulibacter</taxon>
    </lineage>
</organism>
<evidence type="ECO:0000313" key="13">
    <source>
        <dbReference type="EMBL" id="SBT06294.1"/>
    </source>
</evidence>
<feature type="transmembrane region" description="Helical" evidence="12">
    <location>
        <begin position="124"/>
        <end position="146"/>
    </location>
</feature>
<evidence type="ECO:0000256" key="6">
    <source>
        <dbReference type="ARBA" id="ARBA00023002"/>
    </source>
</evidence>
<reference evidence="13 14" key="1">
    <citation type="submission" date="2016-06" db="EMBL/GenBank/DDBJ databases">
        <authorList>
            <person name="Kjaerup R.B."/>
            <person name="Dalgaard T.S."/>
            <person name="Juul-Madsen H.R."/>
        </authorList>
    </citation>
    <scope>NUCLEOTIDE SEQUENCE [LARGE SCALE GENOMIC DNA]</scope>
    <source>
        <strain evidence="13">3</strain>
    </source>
</reference>
<dbReference type="AlphaFoldDB" id="A0A1A8XM98"/>
<keyword evidence="14" id="KW-1185">Reference proteome</keyword>
<keyword evidence="7" id="KW-0408">Iron</keyword>
<dbReference type="PANTHER" id="PTHR35457">
    <property type="entry name" value="HEME A SYNTHASE"/>
    <property type="match status" value="1"/>
</dbReference>
<protein>
    <submittedName>
        <fullName evidence="13">Cytochrome oxidase assembly</fullName>
    </submittedName>
</protein>
<feature type="transmembrane region" description="Helical" evidence="12">
    <location>
        <begin position="67"/>
        <end position="87"/>
    </location>
</feature>
<feature type="transmembrane region" description="Helical" evidence="12">
    <location>
        <begin position="263"/>
        <end position="282"/>
    </location>
</feature>
<evidence type="ECO:0000256" key="7">
    <source>
        <dbReference type="ARBA" id="ARBA00023004"/>
    </source>
</evidence>
<dbReference type="PANTHER" id="PTHR35457:SF1">
    <property type="entry name" value="HEME A SYNTHASE"/>
    <property type="match status" value="1"/>
</dbReference>
<feature type="transmembrane region" description="Helical" evidence="12">
    <location>
        <begin position="167"/>
        <end position="192"/>
    </location>
</feature>
<keyword evidence="4" id="KW-0479">Metal-binding</keyword>
<evidence type="ECO:0000256" key="9">
    <source>
        <dbReference type="ARBA" id="ARBA00023136"/>
    </source>
</evidence>
<feature type="transmembrane region" description="Helical" evidence="12">
    <location>
        <begin position="99"/>
        <end position="118"/>
    </location>
</feature>
<keyword evidence="2" id="KW-1003">Cell membrane</keyword>
<dbReference type="GO" id="GO:0046872">
    <property type="term" value="F:metal ion binding"/>
    <property type="evidence" value="ECO:0007669"/>
    <property type="project" value="UniProtKB-KW"/>
</dbReference>
<keyword evidence="3 12" id="KW-0812">Transmembrane</keyword>
<evidence type="ECO:0000256" key="2">
    <source>
        <dbReference type="ARBA" id="ARBA00022475"/>
    </source>
</evidence>